<dbReference type="PROSITE" id="PS51410">
    <property type="entry name" value="BH4_AAA_HYDROXYL_2"/>
    <property type="match status" value="1"/>
</dbReference>
<dbReference type="AlphaFoldDB" id="A0A556A869"/>
<comment type="catalytic activity">
    <reaction evidence="1">
        <text>(6R)-L-erythro-5,6,7,8-tetrahydrobiopterin + L-phenylalanine + O2 = (4aS,6R)-4a-hydroxy-L-erythro-5,6,7,8-tetrahydrobiopterin + L-tyrosine</text>
        <dbReference type="Rhea" id="RHEA:20273"/>
        <dbReference type="ChEBI" id="CHEBI:15379"/>
        <dbReference type="ChEBI" id="CHEBI:15642"/>
        <dbReference type="ChEBI" id="CHEBI:58095"/>
        <dbReference type="ChEBI" id="CHEBI:58315"/>
        <dbReference type="ChEBI" id="CHEBI:59560"/>
        <dbReference type="EC" id="1.14.16.1"/>
    </reaction>
</comment>
<feature type="binding site" evidence="13">
    <location>
        <position position="150"/>
    </location>
    <ligand>
        <name>Fe cation</name>
        <dbReference type="ChEBI" id="CHEBI:24875"/>
    </ligand>
</feature>
<evidence type="ECO:0000256" key="2">
    <source>
        <dbReference type="ARBA" id="ARBA00001954"/>
    </source>
</evidence>
<name>A0A556A869_9BURK</name>
<evidence type="ECO:0000256" key="8">
    <source>
        <dbReference type="ARBA" id="ARBA00023002"/>
    </source>
</evidence>
<comment type="cofactor">
    <cofactor evidence="2 13">
        <name>Fe(2+)</name>
        <dbReference type="ChEBI" id="CHEBI:29033"/>
    </cofactor>
</comment>
<evidence type="ECO:0000256" key="13">
    <source>
        <dbReference type="PIRSR" id="PIRSR601273-2"/>
    </source>
</evidence>
<evidence type="ECO:0000256" key="3">
    <source>
        <dbReference type="ARBA" id="ARBA00005088"/>
    </source>
</evidence>
<sequence length="300" mass="34143">MDAYTCSKETSMQQATAKPVTYGASDRPPRGDYSLARADYTCEQPWEDYTADEHDRYARLFARQMAHVQDRACDEFVVALSHLGDAQGIPRFADINIVLRQATGWELVAVPGLIPEREFFTLLANRRFPVTYWLRSEAEFDYIVEPDLFHDLFGHVPLLFNPVFADYMQAFGSGGLKAESLHALEFLSRLYWYTVEFGLMHTSRGLRVYGAGILSSVGELDYCLTSPEPNRVAFDALRLMRTRYKIDTYQETYFVIEGFGELFDATAPDFTPLYTALRDLPELGAGDVLADEKTYPPNRV</sequence>
<keyword evidence="11" id="KW-0585">Phenylalanine catabolism</keyword>
<dbReference type="InterPro" id="IPR005960">
    <property type="entry name" value="Phe-4-hydroxylase_mono"/>
</dbReference>
<keyword evidence="8 15" id="KW-0560">Oxidoreductase</keyword>
<dbReference type="InterPro" id="IPR019774">
    <property type="entry name" value="Aromatic-AA_hydroxylase_C"/>
</dbReference>
<dbReference type="GO" id="GO:0004505">
    <property type="term" value="F:phenylalanine 4-monooxygenase activity"/>
    <property type="evidence" value="ECO:0007669"/>
    <property type="project" value="UniProtKB-EC"/>
</dbReference>
<dbReference type="Pfam" id="PF00351">
    <property type="entry name" value="Biopterin_H"/>
    <property type="match status" value="1"/>
</dbReference>
<dbReference type="EC" id="1.14.16.1" evidence="5"/>
<evidence type="ECO:0000256" key="9">
    <source>
        <dbReference type="ARBA" id="ARBA00023004"/>
    </source>
</evidence>
<dbReference type="SUPFAM" id="SSF56534">
    <property type="entry name" value="Aromatic aminoacid monoxygenases, catalytic and oligomerization domains"/>
    <property type="match status" value="1"/>
</dbReference>
<dbReference type="UniPathway" id="UPA00139">
    <property type="reaction ID" value="UER00337"/>
</dbReference>
<dbReference type="PANTHER" id="PTHR11473">
    <property type="entry name" value="AROMATIC AMINO ACID HYDROXYLASE"/>
    <property type="match status" value="1"/>
</dbReference>
<dbReference type="EMBL" id="VLTJ01000042">
    <property type="protein sequence ID" value="TSH89075.1"/>
    <property type="molecule type" value="Genomic_DNA"/>
</dbReference>
<comment type="caution">
    <text evidence="15">The sequence shown here is derived from an EMBL/GenBank/DDBJ whole genome shotgun (WGS) entry which is preliminary data.</text>
</comment>
<dbReference type="Proteomes" id="UP000318405">
    <property type="component" value="Unassembled WGS sequence"/>
</dbReference>
<evidence type="ECO:0000256" key="6">
    <source>
        <dbReference type="ARBA" id="ARBA00020276"/>
    </source>
</evidence>
<evidence type="ECO:0000256" key="1">
    <source>
        <dbReference type="ARBA" id="ARBA00001060"/>
    </source>
</evidence>
<dbReference type="GO" id="GO:0006559">
    <property type="term" value="P:L-phenylalanine catabolic process"/>
    <property type="evidence" value="ECO:0007669"/>
    <property type="project" value="UniProtKB-UniPathway"/>
</dbReference>
<dbReference type="CDD" id="cd03348">
    <property type="entry name" value="pro_PheOH"/>
    <property type="match status" value="1"/>
</dbReference>
<dbReference type="OrthoDB" id="9780502at2"/>
<proteinExistence type="inferred from homology"/>
<dbReference type="PANTHER" id="PTHR11473:SF24">
    <property type="entry name" value="PHENYLALANINE-4-HYDROXYLASE"/>
    <property type="match status" value="1"/>
</dbReference>
<feature type="domain" description="Biopterin-dependent aromatic amino acid hydroxylase family profile" evidence="14">
    <location>
        <begin position="1"/>
        <end position="300"/>
    </location>
</feature>
<dbReference type="InterPro" id="IPR036329">
    <property type="entry name" value="Aro-AA_hydroxylase_C_sf"/>
</dbReference>
<evidence type="ECO:0000256" key="10">
    <source>
        <dbReference type="ARBA" id="ARBA00023033"/>
    </source>
</evidence>
<keyword evidence="10 15" id="KW-0503">Monooxygenase</keyword>
<dbReference type="NCBIfam" id="TIGR01267">
    <property type="entry name" value="Phe4hydrox_mono"/>
    <property type="match status" value="1"/>
</dbReference>
<evidence type="ECO:0000256" key="7">
    <source>
        <dbReference type="ARBA" id="ARBA00022723"/>
    </source>
</evidence>
<dbReference type="InterPro" id="IPR001273">
    <property type="entry name" value="ArAA_hydroxylase"/>
</dbReference>
<evidence type="ECO:0000256" key="11">
    <source>
        <dbReference type="ARBA" id="ARBA00023232"/>
    </source>
</evidence>
<feature type="binding site" evidence="13">
    <location>
        <position position="196"/>
    </location>
    <ligand>
        <name>Fe cation</name>
        <dbReference type="ChEBI" id="CHEBI:24875"/>
    </ligand>
</feature>
<evidence type="ECO:0000256" key="12">
    <source>
        <dbReference type="ARBA" id="ARBA00029922"/>
    </source>
</evidence>
<accession>A0A556A869</accession>
<reference evidence="15 16" key="1">
    <citation type="submission" date="2019-07" db="EMBL/GenBank/DDBJ databases">
        <title>Qingshengfaniella alkalisoli gen. nov., sp. nov., isolated from saline soil.</title>
        <authorList>
            <person name="Xu L."/>
            <person name="Huang X.-X."/>
            <person name="Sun J.-Q."/>
        </authorList>
    </citation>
    <scope>NUCLEOTIDE SEQUENCE [LARGE SCALE GENOMIC DNA]</scope>
    <source>
        <strain evidence="15 16">DSM 27279</strain>
    </source>
</reference>
<dbReference type="GO" id="GO:0005506">
    <property type="term" value="F:iron ion binding"/>
    <property type="evidence" value="ECO:0007669"/>
    <property type="project" value="InterPro"/>
</dbReference>
<dbReference type="PROSITE" id="PS00367">
    <property type="entry name" value="BH4_AAA_HYDROXYL_1"/>
    <property type="match status" value="1"/>
</dbReference>
<comment type="similarity">
    <text evidence="4">Belongs to the biopterin-dependent aromatic amino acid hydroxylase family.</text>
</comment>
<comment type="pathway">
    <text evidence="3">Amino-acid degradation; L-phenylalanine degradation; acetoacetate and fumarate from L-phenylalanine: step 1/6.</text>
</comment>
<keyword evidence="7 13" id="KW-0479">Metal-binding</keyword>
<protein>
    <recommendedName>
        <fullName evidence="6">Phenylalanine-4-hydroxylase</fullName>
        <ecNumber evidence="5">1.14.16.1</ecNumber>
    </recommendedName>
    <alternativeName>
        <fullName evidence="12">Phe-4-monooxygenase</fullName>
    </alternativeName>
</protein>
<evidence type="ECO:0000256" key="4">
    <source>
        <dbReference type="ARBA" id="ARBA00009712"/>
    </source>
</evidence>
<dbReference type="InterPro" id="IPR036951">
    <property type="entry name" value="ArAA_hydroxylase_sf"/>
</dbReference>
<evidence type="ECO:0000313" key="15">
    <source>
        <dbReference type="EMBL" id="TSH89075.1"/>
    </source>
</evidence>
<keyword evidence="16" id="KW-1185">Reference proteome</keyword>
<dbReference type="PRINTS" id="PR00372">
    <property type="entry name" value="FYWHYDRXLASE"/>
</dbReference>
<evidence type="ECO:0000259" key="14">
    <source>
        <dbReference type="PROSITE" id="PS51410"/>
    </source>
</evidence>
<gene>
    <name evidence="15" type="ORF">FOZ76_26040</name>
</gene>
<dbReference type="InterPro" id="IPR018301">
    <property type="entry name" value="ArAA_hydroxylase_Fe/CU_BS"/>
</dbReference>
<dbReference type="NCBIfam" id="NF008877">
    <property type="entry name" value="PRK11913.1-2"/>
    <property type="match status" value="1"/>
</dbReference>
<dbReference type="Gene3D" id="1.10.800.10">
    <property type="entry name" value="Aromatic amino acid hydroxylase"/>
    <property type="match status" value="1"/>
</dbReference>
<organism evidence="15 16">
    <name type="scientific">Verticiella sediminum</name>
    <dbReference type="NCBI Taxonomy" id="1247510"/>
    <lineage>
        <taxon>Bacteria</taxon>
        <taxon>Pseudomonadati</taxon>
        <taxon>Pseudomonadota</taxon>
        <taxon>Betaproteobacteria</taxon>
        <taxon>Burkholderiales</taxon>
        <taxon>Alcaligenaceae</taxon>
        <taxon>Verticiella</taxon>
    </lineage>
</organism>
<evidence type="ECO:0000313" key="16">
    <source>
        <dbReference type="Proteomes" id="UP000318405"/>
    </source>
</evidence>
<feature type="binding site" evidence="13">
    <location>
        <position position="155"/>
    </location>
    <ligand>
        <name>Fe cation</name>
        <dbReference type="ChEBI" id="CHEBI:24875"/>
    </ligand>
</feature>
<evidence type="ECO:0000256" key="5">
    <source>
        <dbReference type="ARBA" id="ARBA00011995"/>
    </source>
</evidence>
<keyword evidence="9 13" id="KW-0408">Iron</keyword>